<sequence length="160" mass="18807">MKAKIPRCHAAPRNSMTTRICACCGQPFEPRSQVPKQTYCSSPVCQRARRQRWQRDKMQNDPDYRENQRRSQRAWHDRNPDYWRYYRSTSPEGQDRKTSRKQRANLSSDGSSPTTELRAGLYRIEPARESPGAKMDAWIVQITPVCFDCPCKKDVCKYRT</sequence>
<dbReference type="EMBL" id="LN899820">
    <property type="protein sequence ID" value="CUV57882.1"/>
    <property type="molecule type" value="Genomic_DNA"/>
</dbReference>
<dbReference type="AlphaFoldDB" id="A0A0S4X237"/>
<evidence type="ECO:0000256" key="1">
    <source>
        <dbReference type="SAM" id="MobiDB-lite"/>
    </source>
</evidence>
<feature type="compositionally biased region" description="Polar residues" evidence="1">
    <location>
        <begin position="104"/>
        <end position="115"/>
    </location>
</feature>
<feature type="region of interest" description="Disordered" evidence="1">
    <location>
        <begin position="32"/>
        <end position="117"/>
    </location>
</feature>
<gene>
    <name evidence="2" type="ORF">RUN215_v1_1560011</name>
</gene>
<name>A0A0S4X237_RALSL</name>
<evidence type="ECO:0000313" key="2">
    <source>
        <dbReference type="EMBL" id="CUV57882.1"/>
    </source>
</evidence>
<feature type="compositionally biased region" description="Polar residues" evidence="1">
    <location>
        <begin position="34"/>
        <end position="44"/>
    </location>
</feature>
<organism evidence="2">
    <name type="scientific">Ralstonia solanacearum</name>
    <name type="common">Pseudomonas solanacearum</name>
    <dbReference type="NCBI Taxonomy" id="305"/>
    <lineage>
        <taxon>Bacteria</taxon>
        <taxon>Pseudomonadati</taxon>
        <taxon>Pseudomonadota</taxon>
        <taxon>Betaproteobacteria</taxon>
        <taxon>Burkholderiales</taxon>
        <taxon>Burkholderiaceae</taxon>
        <taxon>Ralstonia</taxon>
        <taxon>Ralstonia solanacearum species complex</taxon>
    </lineage>
</organism>
<accession>A0A0S4X237</accession>
<feature type="compositionally biased region" description="Basic and acidic residues" evidence="1">
    <location>
        <begin position="53"/>
        <end position="81"/>
    </location>
</feature>
<proteinExistence type="predicted"/>
<reference evidence="2" key="1">
    <citation type="submission" date="2015-10" db="EMBL/GenBank/DDBJ databases">
        <authorList>
            <person name="Gilbert D.G."/>
        </authorList>
    </citation>
    <scope>NUCLEOTIDE SEQUENCE</scope>
    <source>
        <strain evidence="2">Phyl III-seqv23</strain>
    </source>
</reference>
<protein>
    <submittedName>
        <fullName evidence="2">Uncharacterized protein</fullName>
    </submittedName>
</protein>